<reference evidence="3 4" key="1">
    <citation type="submission" date="2020-05" db="EMBL/GenBank/DDBJ databases">
        <title>Electrophorus electricus (electric eel) genome, fEleEle1, primary haplotype.</title>
        <authorList>
            <person name="Myers G."/>
            <person name="Meyer A."/>
            <person name="Fedrigo O."/>
            <person name="Formenti G."/>
            <person name="Rhie A."/>
            <person name="Tracey A."/>
            <person name="Sims Y."/>
            <person name="Jarvis E.D."/>
        </authorList>
    </citation>
    <scope>NUCLEOTIDE SEQUENCE [LARGE SCALE GENOMIC DNA]</scope>
</reference>
<evidence type="ECO:0000313" key="3">
    <source>
        <dbReference type="Ensembl" id="ENSEEEP00000063293.1"/>
    </source>
</evidence>
<sequence>MLVCILYLVKLFLFLFYCILVLAVLAFIIAYKRPYFSKAITFDPDEKHKDLTISEDKTQVFLRGSSTKHSKDRRAASANILASQSFTTGKHYWEVDIKNGEASVQRLGVFVDCDKGRVRFYDVSTGNVLHTFIIRFKGAVCPAFKGQQNVLGFQKGPERCLRFRR</sequence>
<evidence type="ECO:0000259" key="2">
    <source>
        <dbReference type="PROSITE" id="PS50188"/>
    </source>
</evidence>
<dbReference type="PANTHER" id="PTHR24103">
    <property type="entry name" value="E3 UBIQUITIN-PROTEIN LIGASE TRIM"/>
    <property type="match status" value="1"/>
</dbReference>
<dbReference type="Ensembl" id="ENSEEET00000063690.1">
    <property type="protein sequence ID" value="ENSEEEP00000063293.1"/>
    <property type="gene ID" value="ENSEEEG00000025506.1"/>
</dbReference>
<dbReference type="InterPro" id="IPR003879">
    <property type="entry name" value="Butyrophylin_SPRY"/>
</dbReference>
<reference evidence="3" key="2">
    <citation type="submission" date="2025-08" db="UniProtKB">
        <authorList>
            <consortium name="Ensembl"/>
        </authorList>
    </citation>
    <scope>IDENTIFICATION</scope>
</reference>
<dbReference type="Gene3D" id="2.60.120.920">
    <property type="match status" value="2"/>
</dbReference>
<dbReference type="InterPro" id="IPR043136">
    <property type="entry name" value="B30.2/SPRY_sf"/>
</dbReference>
<evidence type="ECO:0000256" key="1">
    <source>
        <dbReference type="SAM" id="Phobius"/>
    </source>
</evidence>
<name>A0AAY5F2L3_ELEEL</name>
<evidence type="ECO:0000313" key="4">
    <source>
        <dbReference type="Proteomes" id="UP000314983"/>
    </source>
</evidence>
<protein>
    <recommendedName>
        <fullName evidence="2">B30.2/SPRY domain-containing protein</fullName>
    </recommendedName>
</protein>
<proteinExistence type="predicted"/>
<keyword evidence="1" id="KW-1133">Transmembrane helix</keyword>
<dbReference type="GeneTree" id="ENSGT01030000234583"/>
<reference evidence="3" key="3">
    <citation type="submission" date="2025-09" db="UniProtKB">
        <authorList>
            <consortium name="Ensembl"/>
        </authorList>
    </citation>
    <scope>IDENTIFICATION</scope>
</reference>
<organism evidence="3 4">
    <name type="scientific">Electrophorus electricus</name>
    <name type="common">Electric eel</name>
    <name type="synonym">Gymnotus electricus</name>
    <dbReference type="NCBI Taxonomy" id="8005"/>
    <lineage>
        <taxon>Eukaryota</taxon>
        <taxon>Metazoa</taxon>
        <taxon>Chordata</taxon>
        <taxon>Craniata</taxon>
        <taxon>Vertebrata</taxon>
        <taxon>Euteleostomi</taxon>
        <taxon>Actinopterygii</taxon>
        <taxon>Neopterygii</taxon>
        <taxon>Teleostei</taxon>
        <taxon>Ostariophysi</taxon>
        <taxon>Gymnotiformes</taxon>
        <taxon>Gymnotoidei</taxon>
        <taxon>Gymnotidae</taxon>
        <taxon>Electrophorus</taxon>
    </lineage>
</organism>
<feature type="domain" description="B30.2/SPRY" evidence="2">
    <location>
        <begin position="20"/>
        <end position="165"/>
    </location>
</feature>
<dbReference type="PRINTS" id="PR01407">
    <property type="entry name" value="BUTYPHLNCDUF"/>
</dbReference>
<keyword evidence="1" id="KW-0812">Transmembrane</keyword>
<dbReference type="AlphaFoldDB" id="A0AAY5F2L3"/>
<accession>A0AAY5F2L3</accession>
<feature type="transmembrane region" description="Helical" evidence="1">
    <location>
        <begin position="6"/>
        <end position="31"/>
    </location>
</feature>
<keyword evidence="4" id="KW-1185">Reference proteome</keyword>
<dbReference type="Proteomes" id="UP000314983">
    <property type="component" value="Chromosome 5"/>
</dbReference>
<keyword evidence="1" id="KW-0472">Membrane</keyword>
<dbReference type="PROSITE" id="PS50188">
    <property type="entry name" value="B302_SPRY"/>
    <property type="match status" value="1"/>
</dbReference>
<dbReference type="SUPFAM" id="SSF49899">
    <property type="entry name" value="Concanavalin A-like lectins/glucanases"/>
    <property type="match status" value="1"/>
</dbReference>
<dbReference type="InterPro" id="IPR013320">
    <property type="entry name" value="ConA-like_dom_sf"/>
</dbReference>
<dbReference type="InterPro" id="IPR001870">
    <property type="entry name" value="B30.2/SPRY"/>
</dbReference>
<dbReference type="InterPro" id="IPR050143">
    <property type="entry name" value="TRIM/RBCC"/>
</dbReference>